<evidence type="ECO:0000313" key="3">
    <source>
        <dbReference type="Proteomes" id="UP000000305"/>
    </source>
</evidence>
<dbReference type="AlphaFoldDB" id="E9H517"/>
<gene>
    <name evidence="2" type="ORF">DAPPUDRAFT_307944</name>
</gene>
<dbReference type="InParanoid" id="E9H517"/>
<dbReference type="EMBL" id="GL732592">
    <property type="protein sequence ID" value="EFX73260.1"/>
    <property type="molecule type" value="Genomic_DNA"/>
</dbReference>
<dbReference type="Proteomes" id="UP000000305">
    <property type="component" value="Unassembled WGS sequence"/>
</dbReference>
<organism evidence="2 3">
    <name type="scientific">Daphnia pulex</name>
    <name type="common">Water flea</name>
    <dbReference type="NCBI Taxonomy" id="6669"/>
    <lineage>
        <taxon>Eukaryota</taxon>
        <taxon>Metazoa</taxon>
        <taxon>Ecdysozoa</taxon>
        <taxon>Arthropoda</taxon>
        <taxon>Crustacea</taxon>
        <taxon>Branchiopoda</taxon>
        <taxon>Diplostraca</taxon>
        <taxon>Cladocera</taxon>
        <taxon>Anomopoda</taxon>
        <taxon>Daphniidae</taxon>
        <taxon>Daphnia</taxon>
    </lineage>
</organism>
<feature type="signal peptide" evidence="1">
    <location>
        <begin position="1"/>
        <end position="20"/>
    </location>
</feature>
<keyword evidence="1" id="KW-0732">Signal</keyword>
<reference evidence="2 3" key="1">
    <citation type="journal article" date="2011" name="Science">
        <title>The ecoresponsive genome of Daphnia pulex.</title>
        <authorList>
            <person name="Colbourne J.K."/>
            <person name="Pfrender M.E."/>
            <person name="Gilbert D."/>
            <person name="Thomas W.K."/>
            <person name="Tucker A."/>
            <person name="Oakley T.H."/>
            <person name="Tokishita S."/>
            <person name="Aerts A."/>
            <person name="Arnold G.J."/>
            <person name="Basu M.K."/>
            <person name="Bauer D.J."/>
            <person name="Caceres C.E."/>
            <person name="Carmel L."/>
            <person name="Casola C."/>
            <person name="Choi J.H."/>
            <person name="Detter J.C."/>
            <person name="Dong Q."/>
            <person name="Dusheyko S."/>
            <person name="Eads B.D."/>
            <person name="Frohlich T."/>
            <person name="Geiler-Samerotte K.A."/>
            <person name="Gerlach D."/>
            <person name="Hatcher P."/>
            <person name="Jogdeo S."/>
            <person name="Krijgsveld J."/>
            <person name="Kriventseva E.V."/>
            <person name="Kultz D."/>
            <person name="Laforsch C."/>
            <person name="Lindquist E."/>
            <person name="Lopez J."/>
            <person name="Manak J.R."/>
            <person name="Muller J."/>
            <person name="Pangilinan J."/>
            <person name="Patwardhan R.P."/>
            <person name="Pitluck S."/>
            <person name="Pritham E.J."/>
            <person name="Rechtsteiner A."/>
            <person name="Rho M."/>
            <person name="Rogozin I.B."/>
            <person name="Sakarya O."/>
            <person name="Salamov A."/>
            <person name="Schaack S."/>
            <person name="Shapiro H."/>
            <person name="Shiga Y."/>
            <person name="Skalitzky C."/>
            <person name="Smith Z."/>
            <person name="Souvorov A."/>
            <person name="Sung W."/>
            <person name="Tang Z."/>
            <person name="Tsuchiya D."/>
            <person name="Tu H."/>
            <person name="Vos H."/>
            <person name="Wang M."/>
            <person name="Wolf Y.I."/>
            <person name="Yamagata H."/>
            <person name="Yamada T."/>
            <person name="Ye Y."/>
            <person name="Shaw J.R."/>
            <person name="Andrews J."/>
            <person name="Crease T.J."/>
            <person name="Tang H."/>
            <person name="Lucas S.M."/>
            <person name="Robertson H.M."/>
            <person name="Bork P."/>
            <person name="Koonin E.V."/>
            <person name="Zdobnov E.M."/>
            <person name="Grigoriev I.V."/>
            <person name="Lynch M."/>
            <person name="Boore J.L."/>
        </authorList>
    </citation>
    <scope>NUCLEOTIDE SEQUENCE [LARGE SCALE GENOMIC DNA]</scope>
</reference>
<feature type="chain" id="PRO_5003238031" evidence="1">
    <location>
        <begin position="21"/>
        <end position="86"/>
    </location>
</feature>
<evidence type="ECO:0000313" key="2">
    <source>
        <dbReference type="EMBL" id="EFX73260.1"/>
    </source>
</evidence>
<dbReference type="KEGG" id="dpx:DAPPUDRAFT_307944"/>
<keyword evidence="3" id="KW-1185">Reference proteome</keyword>
<accession>E9H517</accession>
<sequence length="86" mass="9904">MNTSLILLLALGITAVMVDGALHRRYGPLPGGSPQQDPIFNRQQQQQRYHNDEFKDYRHKHQYHPFPITLVYGAITSSPIRSNYPQ</sequence>
<protein>
    <submittedName>
        <fullName evidence="2">Uncharacterized protein</fullName>
    </submittedName>
</protein>
<dbReference type="HOGENOM" id="CLU_2500197_0_0_1"/>
<name>E9H517_DAPPU</name>
<proteinExistence type="predicted"/>
<evidence type="ECO:0000256" key="1">
    <source>
        <dbReference type="SAM" id="SignalP"/>
    </source>
</evidence>